<organism evidence="1 2">
    <name type="scientific">Acinetobacter chinensis</name>
    <dbReference type="NCBI Taxonomy" id="2004650"/>
    <lineage>
        <taxon>Bacteria</taxon>
        <taxon>Pseudomonadati</taxon>
        <taxon>Pseudomonadota</taxon>
        <taxon>Gammaproteobacteria</taxon>
        <taxon>Moraxellales</taxon>
        <taxon>Moraxellaceae</taxon>
        <taxon>Acinetobacter</taxon>
    </lineage>
</organism>
<accession>A0A3B7LWU3</accession>
<dbReference type="EMBL" id="CP032134">
    <property type="protein sequence ID" value="AXY57252.1"/>
    <property type="molecule type" value="Genomic_DNA"/>
</dbReference>
<proteinExistence type="predicted"/>
<protein>
    <submittedName>
        <fullName evidence="1">Uncharacterized protein</fullName>
    </submittedName>
</protein>
<name>A0A3B7LWU3_9GAMM</name>
<gene>
    <name evidence="1" type="ORF">CDG60_12165</name>
</gene>
<sequence length="98" mass="10919">MHGKSMDFEQAADVAINNAKKLLPRAKDFSLEGIMLVGSNYEVSLSYLIEGEDPLDRSTQDSAPGLGALLKIMGRRREEKVFIVSNTGEFKGFRNIRK</sequence>
<evidence type="ECO:0000313" key="1">
    <source>
        <dbReference type="EMBL" id="AXY57252.1"/>
    </source>
</evidence>
<dbReference type="Proteomes" id="UP000263753">
    <property type="component" value="Chromosome"/>
</dbReference>
<dbReference type="KEGG" id="achi:CDG60_12165"/>
<dbReference type="AlphaFoldDB" id="A0A3B7LWU3"/>
<evidence type="ECO:0000313" key="2">
    <source>
        <dbReference type="Proteomes" id="UP000263753"/>
    </source>
</evidence>
<reference evidence="2" key="1">
    <citation type="submission" date="2018-09" db="EMBL/GenBank/DDBJ databases">
        <title>The complete genome of Acinetobacter sp. strain WCHAc010005.</title>
        <authorList>
            <person name="Hu Y."/>
            <person name="Long H."/>
            <person name="Feng Y."/>
            <person name="Zong Z."/>
        </authorList>
    </citation>
    <scope>NUCLEOTIDE SEQUENCE [LARGE SCALE GENOMIC DNA]</scope>
    <source>
        <strain evidence="2">WCHAc010005</strain>
    </source>
</reference>